<sequence length="417" mass="46715">MSLCEELLDGLLRDKQKRNPRAKQRVAFGALIADLLHRDPADNGGWLYRSLRPEGFTGEAIGYRVFRPIVEAMDGTMLEVVTGRQFWTKTELTGGKWQIANQQATRFRATDHLRQLFEDQGINHANWSEHFERDSGAVEKAQGKRPVSVILRGGKPPRSTGVTKGHPLPIDLKDPVVSAMVSRMDKLNDYLSSQRIEPYGPTVQLKRIFSEGDKPDHDWRQGGRLYTPGRESYQNAKKEARKAISINGDPTVELDIQSSHLTLLVGLGHLPVECLDSDPYAVEGIPRSVVKQWVTMTMSHGKRHLRWPKDASDELLSKHGIDVKKDYPIGRTGDTILEKLALIQSDGRSVPAGWGELQFLESEIMLACMETLAFDHDVPSLTVHDSLIVPVEAESLARATLQEKFKEMLGVMPEVMA</sequence>
<dbReference type="Proteomes" id="UP000190989">
    <property type="component" value="Unassembled WGS sequence"/>
</dbReference>
<dbReference type="EMBL" id="FVZE01000002">
    <property type="protein sequence ID" value="SLJ96099.1"/>
    <property type="molecule type" value="Genomic_DNA"/>
</dbReference>
<evidence type="ECO:0000313" key="2">
    <source>
        <dbReference type="Proteomes" id="UP000190989"/>
    </source>
</evidence>
<dbReference type="AlphaFoldDB" id="A0A1U6HK60"/>
<accession>A0A1U6HK60</accession>
<gene>
    <name evidence="1" type="ORF">SAMN06295987_102604</name>
</gene>
<reference evidence="2" key="1">
    <citation type="submission" date="2017-02" db="EMBL/GenBank/DDBJ databases">
        <authorList>
            <person name="Varghese N."/>
            <person name="Submissions S."/>
        </authorList>
    </citation>
    <scope>NUCLEOTIDE SEQUENCE [LARGE SCALE GENOMIC DNA]</scope>
    <source>
        <strain evidence="2">SM117</strain>
    </source>
</reference>
<evidence type="ECO:0008006" key="3">
    <source>
        <dbReference type="Google" id="ProtNLM"/>
    </source>
</evidence>
<evidence type="ECO:0000313" key="1">
    <source>
        <dbReference type="EMBL" id="SLJ96099.1"/>
    </source>
</evidence>
<name>A0A1U6HK60_9SPHN</name>
<keyword evidence="2" id="KW-1185">Reference proteome</keyword>
<proteinExistence type="predicted"/>
<organism evidence="1 2">
    <name type="scientific">Novosphingobium mathurense</name>
    <dbReference type="NCBI Taxonomy" id="428990"/>
    <lineage>
        <taxon>Bacteria</taxon>
        <taxon>Pseudomonadati</taxon>
        <taxon>Pseudomonadota</taxon>
        <taxon>Alphaproteobacteria</taxon>
        <taxon>Sphingomonadales</taxon>
        <taxon>Sphingomonadaceae</taxon>
        <taxon>Novosphingobium</taxon>
    </lineage>
</organism>
<protein>
    <recommendedName>
        <fullName evidence="3">DNA polymerase family A</fullName>
    </recommendedName>
</protein>